<feature type="chain" id="PRO_5047338941" evidence="2">
    <location>
        <begin position="24"/>
        <end position="118"/>
    </location>
</feature>
<name>A0ABU8X7U8_9BURK</name>
<dbReference type="RefSeq" id="WP_340335965.1">
    <property type="nucleotide sequence ID" value="NZ_JBBKZS010000005.1"/>
</dbReference>
<feature type="compositionally biased region" description="Basic and acidic residues" evidence="1">
    <location>
        <begin position="38"/>
        <end position="57"/>
    </location>
</feature>
<organism evidence="3 4">
    <name type="scientific">Variovorax robiniae</name>
    <dbReference type="NCBI Taxonomy" id="1836199"/>
    <lineage>
        <taxon>Bacteria</taxon>
        <taxon>Pseudomonadati</taxon>
        <taxon>Pseudomonadota</taxon>
        <taxon>Betaproteobacteria</taxon>
        <taxon>Burkholderiales</taxon>
        <taxon>Comamonadaceae</taxon>
        <taxon>Variovorax</taxon>
    </lineage>
</organism>
<dbReference type="Proteomes" id="UP001367030">
    <property type="component" value="Unassembled WGS sequence"/>
</dbReference>
<reference evidence="3 4" key="1">
    <citation type="submission" date="2024-03" db="EMBL/GenBank/DDBJ databases">
        <title>Novel species of the genus Variovorax.</title>
        <authorList>
            <person name="Liu Q."/>
            <person name="Xin Y.-H."/>
        </authorList>
    </citation>
    <scope>NUCLEOTIDE SEQUENCE [LARGE SCALE GENOMIC DNA]</scope>
    <source>
        <strain evidence="3 4">KACC 18901</strain>
    </source>
</reference>
<accession>A0ABU8X7U8</accession>
<feature type="region of interest" description="Disordered" evidence="1">
    <location>
        <begin position="36"/>
        <end position="57"/>
    </location>
</feature>
<keyword evidence="2" id="KW-0732">Signal</keyword>
<evidence type="ECO:0000313" key="4">
    <source>
        <dbReference type="Proteomes" id="UP001367030"/>
    </source>
</evidence>
<sequence length="118" mass="12623">MRKLVFLLLLAILPLQFSWGAAAAYCRHEAGAGAPHFGHHEHQAKASSTDHVKDGKLKTIADGDDDCGMCHASAAEPAPSRQATLLVPWDGTAPAYRAPSYQSFIPHGLERPARPLAS</sequence>
<evidence type="ECO:0000256" key="2">
    <source>
        <dbReference type="SAM" id="SignalP"/>
    </source>
</evidence>
<evidence type="ECO:0000313" key="3">
    <source>
        <dbReference type="EMBL" id="MEJ8855895.1"/>
    </source>
</evidence>
<keyword evidence="4" id="KW-1185">Reference proteome</keyword>
<proteinExistence type="predicted"/>
<evidence type="ECO:0000256" key="1">
    <source>
        <dbReference type="SAM" id="MobiDB-lite"/>
    </source>
</evidence>
<dbReference type="EMBL" id="JBBKZS010000005">
    <property type="protein sequence ID" value="MEJ8855895.1"/>
    <property type="molecule type" value="Genomic_DNA"/>
</dbReference>
<feature type="signal peptide" evidence="2">
    <location>
        <begin position="1"/>
        <end position="23"/>
    </location>
</feature>
<comment type="caution">
    <text evidence="3">The sequence shown here is derived from an EMBL/GenBank/DDBJ whole genome shotgun (WGS) entry which is preliminary data.</text>
</comment>
<gene>
    <name evidence="3" type="ORF">WKW79_15035</name>
</gene>
<protein>
    <submittedName>
        <fullName evidence="3">Cobalt-zinc-cadmium resistance protein</fullName>
    </submittedName>
</protein>